<evidence type="ECO:0000256" key="4">
    <source>
        <dbReference type="ARBA" id="ARBA00022723"/>
    </source>
</evidence>
<evidence type="ECO:0000256" key="2">
    <source>
        <dbReference type="ARBA" id="ARBA00022617"/>
    </source>
</evidence>
<evidence type="ECO:0000256" key="3">
    <source>
        <dbReference type="ARBA" id="ARBA00022692"/>
    </source>
</evidence>
<comment type="similarity">
    <text evidence="7 8">Belongs to the cytochrome b5 family.</text>
</comment>
<dbReference type="GO" id="GO:0016020">
    <property type="term" value="C:membrane"/>
    <property type="evidence" value="ECO:0007669"/>
    <property type="project" value="UniProtKB-SubCell"/>
</dbReference>
<keyword evidence="4 8" id="KW-0479">Metal-binding</keyword>
<feature type="domain" description="Cytochrome b5 heme-binding" evidence="10">
    <location>
        <begin position="54"/>
        <end position="130"/>
    </location>
</feature>
<feature type="transmembrane region" description="Helical" evidence="8">
    <location>
        <begin position="158"/>
        <end position="179"/>
    </location>
</feature>
<accession>A0AAV8H3X9</accession>
<name>A0AAV8H3X9_9POAL</name>
<keyword evidence="8" id="KW-1133">Transmembrane helix</keyword>
<comment type="subcellular location">
    <subcellularLocation>
        <location evidence="1">Membrane</location>
    </subcellularLocation>
</comment>
<dbReference type="FunFam" id="3.10.120.10:FF:000002">
    <property type="entry name" value="Cytochrome b5 type B"/>
    <property type="match status" value="1"/>
</dbReference>
<dbReference type="PANTHER" id="PTHR19359:SF25">
    <property type="entry name" value="CYTOCHROME B5 HEME-BINDING DOMAIN-CONTAINING PROTEIN"/>
    <property type="match status" value="1"/>
</dbReference>
<dbReference type="EMBL" id="JAMFTS010000001">
    <property type="protein sequence ID" value="KAJ4812570.1"/>
    <property type="molecule type" value="Genomic_DNA"/>
</dbReference>
<keyword evidence="3 8" id="KW-0812">Transmembrane</keyword>
<keyword evidence="12" id="KW-1185">Reference proteome</keyword>
<evidence type="ECO:0000256" key="5">
    <source>
        <dbReference type="ARBA" id="ARBA00023004"/>
    </source>
</evidence>
<feature type="region of interest" description="Disordered" evidence="9">
    <location>
        <begin position="15"/>
        <end position="47"/>
    </location>
</feature>
<evidence type="ECO:0000259" key="10">
    <source>
        <dbReference type="PROSITE" id="PS50255"/>
    </source>
</evidence>
<evidence type="ECO:0000256" key="9">
    <source>
        <dbReference type="SAM" id="MobiDB-lite"/>
    </source>
</evidence>
<reference evidence="11" key="1">
    <citation type="submission" date="2022-08" db="EMBL/GenBank/DDBJ databases">
        <authorList>
            <person name="Marques A."/>
        </authorList>
    </citation>
    <scope>NUCLEOTIDE SEQUENCE</scope>
    <source>
        <strain evidence="11">RhyPub2mFocal</strain>
        <tissue evidence="11">Leaves</tissue>
    </source>
</reference>
<keyword evidence="6 8" id="KW-0472">Membrane</keyword>
<feature type="compositionally biased region" description="Basic and acidic residues" evidence="9">
    <location>
        <begin position="35"/>
        <end position="47"/>
    </location>
</feature>
<dbReference type="GO" id="GO:0046872">
    <property type="term" value="F:metal ion binding"/>
    <property type="evidence" value="ECO:0007669"/>
    <property type="project" value="UniProtKB-UniRule"/>
</dbReference>
<comment type="caution">
    <text evidence="11">The sequence shown here is derived from an EMBL/GenBank/DDBJ whole genome shotgun (WGS) entry which is preliminary data.</text>
</comment>
<dbReference type="SMART" id="SM01117">
    <property type="entry name" value="Cyt-b5"/>
    <property type="match status" value="1"/>
</dbReference>
<feature type="compositionally biased region" description="Low complexity" evidence="9">
    <location>
        <begin position="19"/>
        <end position="28"/>
    </location>
</feature>
<dbReference type="PROSITE" id="PS00191">
    <property type="entry name" value="CYTOCHROME_B5_1"/>
    <property type="match status" value="1"/>
</dbReference>
<evidence type="ECO:0000313" key="11">
    <source>
        <dbReference type="EMBL" id="KAJ4812570.1"/>
    </source>
</evidence>
<keyword evidence="2 8" id="KW-0349">Heme</keyword>
<dbReference type="InterPro" id="IPR036400">
    <property type="entry name" value="Cyt_B5-like_heme/steroid_sf"/>
</dbReference>
<dbReference type="InterPro" id="IPR050668">
    <property type="entry name" value="Cytochrome_b5"/>
</dbReference>
<dbReference type="Proteomes" id="UP001140206">
    <property type="component" value="Chromosome 1"/>
</dbReference>
<dbReference type="Gene3D" id="3.10.120.10">
    <property type="entry name" value="Cytochrome b5-like heme/steroid binding domain"/>
    <property type="match status" value="1"/>
</dbReference>
<evidence type="ECO:0000256" key="8">
    <source>
        <dbReference type="RuleBase" id="RU362121"/>
    </source>
</evidence>
<proteinExistence type="inferred from homology"/>
<evidence type="ECO:0000256" key="1">
    <source>
        <dbReference type="ARBA" id="ARBA00004370"/>
    </source>
</evidence>
<dbReference type="PRINTS" id="PR00363">
    <property type="entry name" value="CYTOCHROMEB5"/>
</dbReference>
<organism evidence="11 12">
    <name type="scientific">Rhynchospora pubera</name>
    <dbReference type="NCBI Taxonomy" id="906938"/>
    <lineage>
        <taxon>Eukaryota</taxon>
        <taxon>Viridiplantae</taxon>
        <taxon>Streptophyta</taxon>
        <taxon>Embryophyta</taxon>
        <taxon>Tracheophyta</taxon>
        <taxon>Spermatophyta</taxon>
        <taxon>Magnoliopsida</taxon>
        <taxon>Liliopsida</taxon>
        <taxon>Poales</taxon>
        <taxon>Cyperaceae</taxon>
        <taxon>Cyperoideae</taxon>
        <taxon>Rhynchosporeae</taxon>
        <taxon>Rhynchospora</taxon>
    </lineage>
</organism>
<dbReference type="PANTHER" id="PTHR19359">
    <property type="entry name" value="CYTOCHROME B5"/>
    <property type="match status" value="1"/>
</dbReference>
<dbReference type="SUPFAM" id="SSF55856">
    <property type="entry name" value="Cytochrome b5-like heme/steroid binding domain"/>
    <property type="match status" value="1"/>
</dbReference>
<dbReference type="AlphaFoldDB" id="A0AAV8H3X9"/>
<dbReference type="PROSITE" id="PS50255">
    <property type="entry name" value="CYTOCHROME_B5_2"/>
    <property type="match status" value="1"/>
</dbReference>
<evidence type="ECO:0000313" key="12">
    <source>
        <dbReference type="Proteomes" id="UP001140206"/>
    </source>
</evidence>
<dbReference type="InterPro" id="IPR001199">
    <property type="entry name" value="Cyt_B5-like_heme/steroid-bd"/>
</dbReference>
<gene>
    <name evidence="11" type="ORF">LUZ62_025136</name>
</gene>
<sequence>MKMDCFVNQGAENNFTGGSSVQVQSSKKQNQRGKLARELSRRERETESAMPTITKLYTMKEVAEHNSDDDCWIVVDGKVYDVTSYLDDHPGGADVLISATGKDATEEFEDAGHSKDARNQMKDYCIGELDPTPPIPEMEVFRKDDPLSSFFTSKTAKVWAIPAAVTVLGVSIVAAIIYARKK</sequence>
<protein>
    <submittedName>
        <fullName evidence="11">Cytochrome b5</fullName>
    </submittedName>
</protein>
<evidence type="ECO:0000256" key="6">
    <source>
        <dbReference type="ARBA" id="ARBA00023136"/>
    </source>
</evidence>
<dbReference type="InterPro" id="IPR018506">
    <property type="entry name" value="Cyt_B5_heme-BS"/>
</dbReference>
<dbReference type="GO" id="GO:0020037">
    <property type="term" value="F:heme binding"/>
    <property type="evidence" value="ECO:0007669"/>
    <property type="project" value="UniProtKB-UniRule"/>
</dbReference>
<keyword evidence="5 8" id="KW-0408">Iron</keyword>
<evidence type="ECO:0000256" key="7">
    <source>
        <dbReference type="ARBA" id="ARBA00038168"/>
    </source>
</evidence>
<dbReference type="Pfam" id="PF00173">
    <property type="entry name" value="Cyt-b5"/>
    <property type="match status" value="1"/>
</dbReference>